<comment type="caution">
    <text evidence="1">The sequence shown here is derived from an EMBL/GenBank/DDBJ whole genome shotgun (WGS) entry which is preliminary data.</text>
</comment>
<accession>A0AAE1PVT9</accession>
<proteinExistence type="predicted"/>
<dbReference type="EMBL" id="JAWZYT010001160">
    <property type="protein sequence ID" value="KAK4315026.1"/>
    <property type="molecule type" value="Genomic_DNA"/>
</dbReference>
<dbReference type="Proteomes" id="UP001292094">
    <property type="component" value="Unassembled WGS sequence"/>
</dbReference>
<keyword evidence="2" id="KW-1185">Reference proteome</keyword>
<sequence length="80" mass="8485">MCLAWSGSNQRVISVWGKFVNPLSSGGGLIAGLLKHSLIDAFTTLGAYHPTTQQATQSGEMKASYATQAALAYHECGVRK</sequence>
<evidence type="ECO:0000313" key="2">
    <source>
        <dbReference type="Proteomes" id="UP001292094"/>
    </source>
</evidence>
<protein>
    <submittedName>
        <fullName evidence="1">Uncharacterized protein</fullName>
    </submittedName>
</protein>
<reference evidence="1" key="1">
    <citation type="submission" date="2023-11" db="EMBL/GenBank/DDBJ databases">
        <title>Genome assemblies of two species of porcelain crab, Petrolisthes cinctipes and Petrolisthes manimaculis (Anomura: Porcellanidae).</title>
        <authorList>
            <person name="Angst P."/>
        </authorList>
    </citation>
    <scope>NUCLEOTIDE SEQUENCE</scope>
    <source>
        <strain evidence="1">PB745_02</strain>
        <tissue evidence="1">Gill</tissue>
    </source>
</reference>
<gene>
    <name evidence="1" type="ORF">Pmani_013730</name>
</gene>
<evidence type="ECO:0000313" key="1">
    <source>
        <dbReference type="EMBL" id="KAK4315026.1"/>
    </source>
</evidence>
<organism evidence="1 2">
    <name type="scientific">Petrolisthes manimaculis</name>
    <dbReference type="NCBI Taxonomy" id="1843537"/>
    <lineage>
        <taxon>Eukaryota</taxon>
        <taxon>Metazoa</taxon>
        <taxon>Ecdysozoa</taxon>
        <taxon>Arthropoda</taxon>
        <taxon>Crustacea</taxon>
        <taxon>Multicrustacea</taxon>
        <taxon>Malacostraca</taxon>
        <taxon>Eumalacostraca</taxon>
        <taxon>Eucarida</taxon>
        <taxon>Decapoda</taxon>
        <taxon>Pleocyemata</taxon>
        <taxon>Anomura</taxon>
        <taxon>Galatheoidea</taxon>
        <taxon>Porcellanidae</taxon>
        <taxon>Petrolisthes</taxon>
    </lineage>
</organism>
<name>A0AAE1PVT9_9EUCA</name>
<dbReference type="AlphaFoldDB" id="A0AAE1PVT9"/>